<dbReference type="NCBIfam" id="TIGR02532">
    <property type="entry name" value="IV_pilin_GFxxxE"/>
    <property type="match status" value="1"/>
</dbReference>
<evidence type="ECO:0008006" key="5">
    <source>
        <dbReference type="Google" id="ProtNLM"/>
    </source>
</evidence>
<sequence>MSRPSQQRAGFTLTEILVALLIVATLAGISFPLVRAGMRSAHRATCLSNLRQIGVGVELYTQDHGQRMPDLATGRDSKDEDKDVIENTLDEYLENPEVFHCPADEGEFEATGSSYGWNPVVSGRRLGRLEFFGSDETESIPLVYDKENWHESGEENGTNILYANWTTTNEINFSIDDE</sequence>
<keyword evidence="4" id="KW-1185">Reference proteome</keyword>
<keyword evidence="2" id="KW-1133">Transmembrane helix</keyword>
<keyword evidence="2" id="KW-0472">Membrane</keyword>
<organism evidence="3 4">
    <name type="scientific">Haloferula sargassicola</name>
    <dbReference type="NCBI Taxonomy" id="490096"/>
    <lineage>
        <taxon>Bacteria</taxon>
        <taxon>Pseudomonadati</taxon>
        <taxon>Verrucomicrobiota</taxon>
        <taxon>Verrucomicrobiia</taxon>
        <taxon>Verrucomicrobiales</taxon>
        <taxon>Verrucomicrobiaceae</taxon>
        <taxon>Haloferula</taxon>
    </lineage>
</organism>
<dbReference type="Gene3D" id="3.30.700.10">
    <property type="entry name" value="Glycoprotein, Type 4 Pilin"/>
    <property type="match status" value="1"/>
</dbReference>
<gene>
    <name evidence="3" type="ORF">Hsar01_01830</name>
</gene>
<dbReference type="SUPFAM" id="SSF54523">
    <property type="entry name" value="Pili subunits"/>
    <property type="match status" value="1"/>
</dbReference>
<comment type="caution">
    <text evidence="3">The sequence shown here is derived from an EMBL/GenBank/DDBJ whole genome shotgun (WGS) entry which is preliminary data.</text>
</comment>
<dbReference type="PRINTS" id="PR00813">
    <property type="entry name" value="BCTERIALGSPG"/>
</dbReference>
<evidence type="ECO:0000256" key="2">
    <source>
        <dbReference type="SAM" id="Phobius"/>
    </source>
</evidence>
<dbReference type="InterPro" id="IPR012902">
    <property type="entry name" value="N_methyl_site"/>
</dbReference>
<evidence type="ECO:0000313" key="4">
    <source>
        <dbReference type="Proteomes" id="UP001476282"/>
    </source>
</evidence>
<name>A0ABP9UMH4_9BACT</name>
<dbReference type="InterPro" id="IPR045584">
    <property type="entry name" value="Pilin-like"/>
</dbReference>
<keyword evidence="2" id="KW-0812">Transmembrane</keyword>
<dbReference type="EMBL" id="BAABRI010000009">
    <property type="protein sequence ID" value="GAA5482607.1"/>
    <property type="molecule type" value="Genomic_DNA"/>
</dbReference>
<feature type="transmembrane region" description="Helical" evidence="2">
    <location>
        <begin position="12"/>
        <end position="34"/>
    </location>
</feature>
<proteinExistence type="predicted"/>
<dbReference type="Proteomes" id="UP001476282">
    <property type="component" value="Unassembled WGS sequence"/>
</dbReference>
<accession>A0ABP9UMH4</accession>
<protein>
    <recommendedName>
        <fullName evidence="5">Prepilin-type N-terminal cleavage/methylation domain-containing protein</fullName>
    </recommendedName>
</protein>
<dbReference type="RefSeq" id="WP_353566744.1">
    <property type="nucleotide sequence ID" value="NZ_BAABRI010000009.1"/>
</dbReference>
<keyword evidence="1" id="KW-0488">Methylation</keyword>
<evidence type="ECO:0000256" key="1">
    <source>
        <dbReference type="ARBA" id="ARBA00022481"/>
    </source>
</evidence>
<reference evidence="3 4" key="1">
    <citation type="submission" date="2024-02" db="EMBL/GenBank/DDBJ databases">
        <title>Haloferula sargassicola NBRC 104335.</title>
        <authorList>
            <person name="Ichikawa N."/>
            <person name="Katano-Makiyama Y."/>
            <person name="Hidaka K."/>
        </authorList>
    </citation>
    <scope>NUCLEOTIDE SEQUENCE [LARGE SCALE GENOMIC DNA]</scope>
    <source>
        <strain evidence="3 4">NBRC 104335</strain>
    </source>
</reference>
<dbReference type="InterPro" id="IPR000983">
    <property type="entry name" value="Bac_GSPG_pilin"/>
</dbReference>
<dbReference type="PANTHER" id="PTHR30093">
    <property type="entry name" value="GENERAL SECRETION PATHWAY PROTEIN G"/>
    <property type="match status" value="1"/>
</dbReference>
<dbReference type="Pfam" id="PF07963">
    <property type="entry name" value="N_methyl"/>
    <property type="match status" value="1"/>
</dbReference>
<dbReference type="PANTHER" id="PTHR30093:SF2">
    <property type="entry name" value="TYPE II SECRETION SYSTEM PROTEIN H"/>
    <property type="match status" value="1"/>
</dbReference>
<evidence type="ECO:0000313" key="3">
    <source>
        <dbReference type="EMBL" id="GAA5482607.1"/>
    </source>
</evidence>